<name>A0AAU7B0C9_9ACTN</name>
<proteinExistence type="predicted"/>
<sequence>MTRVRPVPMNAATTLALTRSAIGASAWLMPITAGRLFGIDASGDVSAALYLRLGGTRDFALAAGPLLTDGPARARMVKVAAACDVADIAAAIVAHRTGKATTLSATLFVGASLGCLALGARSLAKA</sequence>
<evidence type="ECO:0000313" key="1">
    <source>
        <dbReference type="EMBL" id="XAY07326.1"/>
    </source>
</evidence>
<dbReference type="KEGG" id="parq:DSM112329_04207"/>
<dbReference type="EMBL" id="CP114014">
    <property type="protein sequence ID" value="XAY07326.1"/>
    <property type="molecule type" value="Genomic_DNA"/>
</dbReference>
<accession>A0AAU7B0C9</accession>
<gene>
    <name evidence="1" type="ORF">DSM112329_04207</name>
</gene>
<dbReference type="AlphaFoldDB" id="A0AAU7B0C9"/>
<evidence type="ECO:0008006" key="2">
    <source>
        <dbReference type="Google" id="ProtNLM"/>
    </source>
</evidence>
<reference evidence="1" key="1">
    <citation type="submission" date="2022-12" db="EMBL/GenBank/DDBJ databases">
        <title>Paraconexibacter alkalitolerans sp. nov. and Baekduia alba sp. nov., isolated from soil and emended description of the genera Paraconexibacter (Chun et al., 2020) and Baekduia (An et al., 2020).</title>
        <authorList>
            <person name="Vieira S."/>
            <person name="Huber K.J."/>
            <person name="Geppert A."/>
            <person name="Wolf J."/>
            <person name="Neumann-Schaal M."/>
            <person name="Muesken M."/>
            <person name="Overmann J."/>
        </authorList>
    </citation>
    <scope>NUCLEOTIDE SEQUENCE</scope>
    <source>
        <strain evidence="1">AEG42_29</strain>
    </source>
</reference>
<organism evidence="1">
    <name type="scientific">Paraconexibacter sp. AEG42_29</name>
    <dbReference type="NCBI Taxonomy" id="2997339"/>
    <lineage>
        <taxon>Bacteria</taxon>
        <taxon>Bacillati</taxon>
        <taxon>Actinomycetota</taxon>
        <taxon>Thermoleophilia</taxon>
        <taxon>Solirubrobacterales</taxon>
        <taxon>Paraconexibacteraceae</taxon>
        <taxon>Paraconexibacter</taxon>
    </lineage>
</organism>
<protein>
    <recommendedName>
        <fullName evidence="2">DUF4267 domain-containing protein</fullName>
    </recommendedName>
</protein>